<dbReference type="EMBL" id="QFQP01000030">
    <property type="protein sequence ID" value="PZR07520.1"/>
    <property type="molecule type" value="Genomic_DNA"/>
</dbReference>
<accession>A0A2W5SWY2</accession>
<proteinExistence type="predicted"/>
<organism evidence="1 2">
    <name type="scientific">Archangium gephyra</name>
    <dbReference type="NCBI Taxonomy" id="48"/>
    <lineage>
        <taxon>Bacteria</taxon>
        <taxon>Pseudomonadati</taxon>
        <taxon>Myxococcota</taxon>
        <taxon>Myxococcia</taxon>
        <taxon>Myxococcales</taxon>
        <taxon>Cystobacterineae</taxon>
        <taxon>Archangiaceae</taxon>
        <taxon>Archangium</taxon>
    </lineage>
</organism>
<reference evidence="1 2" key="1">
    <citation type="submission" date="2017-08" db="EMBL/GenBank/DDBJ databases">
        <title>Infants hospitalized years apart are colonized by the same room-sourced microbial strains.</title>
        <authorList>
            <person name="Brooks B."/>
            <person name="Olm M.R."/>
            <person name="Firek B.A."/>
            <person name="Baker R."/>
            <person name="Thomas B.C."/>
            <person name="Morowitz M.J."/>
            <person name="Banfield J.F."/>
        </authorList>
    </citation>
    <scope>NUCLEOTIDE SEQUENCE [LARGE SCALE GENOMIC DNA]</scope>
    <source>
        <strain evidence="1">S2_003_000_R2_14</strain>
    </source>
</reference>
<evidence type="ECO:0000313" key="2">
    <source>
        <dbReference type="Proteomes" id="UP000249061"/>
    </source>
</evidence>
<evidence type="ECO:0000313" key="1">
    <source>
        <dbReference type="EMBL" id="PZR07520.1"/>
    </source>
</evidence>
<comment type="caution">
    <text evidence="1">The sequence shown here is derived from an EMBL/GenBank/DDBJ whole genome shotgun (WGS) entry which is preliminary data.</text>
</comment>
<name>A0A2W5SWY2_9BACT</name>
<protein>
    <submittedName>
        <fullName evidence="1">Uncharacterized protein</fullName>
    </submittedName>
</protein>
<dbReference type="Proteomes" id="UP000249061">
    <property type="component" value="Unassembled WGS sequence"/>
</dbReference>
<dbReference type="AlphaFoldDB" id="A0A2W5SWY2"/>
<sequence length="60" mass="6783">MSERYVSIGGAADAISDPLELLQDVIRWLAKELRVGRTERHARLLIRRLEALRAEAGRAL</sequence>
<gene>
    <name evidence="1" type="ORF">DI536_26980</name>
</gene>